<feature type="domain" description="RNA polymerase sigma-70 region 3" evidence="3">
    <location>
        <begin position="193"/>
        <end position="249"/>
    </location>
</feature>
<dbReference type="PANTHER" id="PTHR30603:SF47">
    <property type="entry name" value="RNA POLYMERASE SIGMA FACTOR SIGD, CHLOROPLASTIC"/>
    <property type="match status" value="1"/>
</dbReference>
<name>A0A9N8ERU2_9STRA</name>
<sequence length="424" mass="48784">MRRNLQRRLQQDATISSSNQTQHPRRQQKSILDDGYGHVNPDLAATLWQWEQQHRENAKLPKVSFSTRQGLRLVDDIVTEITTSPRGKRLFHDDNDIRTDLVQEGIMALMDALNEYRRQQQSNFENFDEDEEEQGEESSGIHNMHTSADTADPNVQFEAFARPYLQDRLWSSLDKTARPVQLPETESIVWQYIEKIRPQLRAELGGRDPTAKELADRLNLPPKTLESLLASQRGVLSMESTVEIKTPESLEDQTAHFTDYEAWEAREGHLLNNNNNDKNKEEVLVEEFQDEEESYQYEGEDEMWIHQTQIAAPLRDIIPDGGPSPDDVALSDMIRHDVGKFLSKTLSPEEVKVVRMVFGLDAAGKAESPLTIWEEIGYPMNMQPLEVKQVLRGAVRKLRMAYRSNYVESYLDEEADLFDDAESV</sequence>
<organism evidence="4 5">
    <name type="scientific">Seminavis robusta</name>
    <dbReference type="NCBI Taxonomy" id="568900"/>
    <lineage>
        <taxon>Eukaryota</taxon>
        <taxon>Sar</taxon>
        <taxon>Stramenopiles</taxon>
        <taxon>Ochrophyta</taxon>
        <taxon>Bacillariophyta</taxon>
        <taxon>Bacillariophyceae</taxon>
        <taxon>Bacillariophycidae</taxon>
        <taxon>Naviculales</taxon>
        <taxon>Naviculaceae</taxon>
        <taxon>Seminavis</taxon>
    </lineage>
</organism>
<dbReference type="InterPro" id="IPR050239">
    <property type="entry name" value="Sigma-70_RNA_pol_init_factors"/>
</dbReference>
<protein>
    <submittedName>
        <fullName evidence="4">Sigma factor RpoD</fullName>
    </submittedName>
</protein>
<keyword evidence="5" id="KW-1185">Reference proteome</keyword>
<feature type="region of interest" description="Disordered" evidence="2">
    <location>
        <begin position="1"/>
        <end position="36"/>
    </location>
</feature>
<dbReference type="GO" id="GO:0006352">
    <property type="term" value="P:DNA-templated transcription initiation"/>
    <property type="evidence" value="ECO:0007669"/>
    <property type="project" value="InterPro"/>
</dbReference>
<dbReference type="AlphaFoldDB" id="A0A9N8ERU2"/>
<feature type="region of interest" description="Disordered" evidence="2">
    <location>
        <begin position="125"/>
        <end position="149"/>
    </location>
</feature>
<dbReference type="InterPro" id="IPR013324">
    <property type="entry name" value="RNA_pol_sigma_r3/r4-like"/>
</dbReference>
<accession>A0A9N8ERU2</accession>
<dbReference type="OrthoDB" id="48514at2759"/>
<gene>
    <name evidence="4" type="ORF">SEMRO_1763_G296010.1</name>
</gene>
<evidence type="ECO:0000313" key="5">
    <source>
        <dbReference type="Proteomes" id="UP001153069"/>
    </source>
</evidence>
<dbReference type="EMBL" id="CAICTM010001761">
    <property type="protein sequence ID" value="CAB9526007.1"/>
    <property type="molecule type" value="Genomic_DNA"/>
</dbReference>
<feature type="compositionally biased region" description="Polar residues" evidence="2">
    <location>
        <begin position="7"/>
        <end position="22"/>
    </location>
</feature>
<comment type="similarity">
    <text evidence="1">Belongs to the sigma-70 factor family.</text>
</comment>
<feature type="compositionally biased region" description="Acidic residues" evidence="2">
    <location>
        <begin position="126"/>
        <end position="136"/>
    </location>
</feature>
<reference evidence="4" key="1">
    <citation type="submission" date="2020-06" db="EMBL/GenBank/DDBJ databases">
        <authorList>
            <consortium name="Plant Systems Biology data submission"/>
        </authorList>
    </citation>
    <scope>NUCLEOTIDE SEQUENCE</scope>
    <source>
        <strain evidence="4">D6</strain>
    </source>
</reference>
<dbReference type="InterPro" id="IPR036388">
    <property type="entry name" value="WH-like_DNA-bd_sf"/>
</dbReference>
<dbReference type="PANTHER" id="PTHR30603">
    <property type="entry name" value="RNA POLYMERASE SIGMA FACTOR RPO"/>
    <property type="match status" value="1"/>
</dbReference>
<proteinExistence type="inferred from homology"/>
<dbReference type="GO" id="GO:0003700">
    <property type="term" value="F:DNA-binding transcription factor activity"/>
    <property type="evidence" value="ECO:0007669"/>
    <property type="project" value="InterPro"/>
</dbReference>
<evidence type="ECO:0000259" key="3">
    <source>
        <dbReference type="Pfam" id="PF04539"/>
    </source>
</evidence>
<dbReference type="Gene3D" id="1.10.10.10">
    <property type="entry name" value="Winged helix-like DNA-binding domain superfamily/Winged helix DNA-binding domain"/>
    <property type="match status" value="2"/>
</dbReference>
<dbReference type="InterPro" id="IPR007624">
    <property type="entry name" value="RNA_pol_sigma70_r3"/>
</dbReference>
<evidence type="ECO:0000313" key="4">
    <source>
        <dbReference type="EMBL" id="CAB9526007.1"/>
    </source>
</evidence>
<evidence type="ECO:0000256" key="1">
    <source>
        <dbReference type="ARBA" id="ARBA00007788"/>
    </source>
</evidence>
<comment type="caution">
    <text evidence="4">The sequence shown here is derived from an EMBL/GenBank/DDBJ whole genome shotgun (WGS) entry which is preliminary data.</text>
</comment>
<dbReference type="Pfam" id="PF04539">
    <property type="entry name" value="Sigma70_r3"/>
    <property type="match status" value="1"/>
</dbReference>
<evidence type="ECO:0000256" key="2">
    <source>
        <dbReference type="SAM" id="MobiDB-lite"/>
    </source>
</evidence>
<dbReference type="Proteomes" id="UP001153069">
    <property type="component" value="Unassembled WGS sequence"/>
</dbReference>
<dbReference type="SUPFAM" id="SSF88659">
    <property type="entry name" value="Sigma3 and sigma4 domains of RNA polymerase sigma factors"/>
    <property type="match status" value="1"/>
</dbReference>